<protein>
    <submittedName>
        <fullName evidence="3">YggT family protein</fullName>
    </submittedName>
</protein>
<dbReference type="Pfam" id="PF02325">
    <property type="entry name" value="CCB3_YggT"/>
    <property type="match status" value="1"/>
</dbReference>
<dbReference type="Proteomes" id="UP000502179">
    <property type="component" value="Chromosome"/>
</dbReference>
<sequence length="98" mass="11330">MFLMSNFLKALATVIDIALSIYMWIIIARALISWVNPDPYNPIVRFLYQATEPVLYRIRRILPPMGGIDFSPLVAILAIVFLKQFLVPSFYELALRVR</sequence>
<evidence type="ECO:0000313" key="3">
    <source>
        <dbReference type="EMBL" id="QIJ72887.1"/>
    </source>
</evidence>
<dbReference type="PANTHER" id="PTHR33219">
    <property type="entry name" value="YLMG HOMOLOG PROTEIN 2, CHLOROPLASTIC"/>
    <property type="match status" value="1"/>
</dbReference>
<dbReference type="AlphaFoldDB" id="A0A6G7PZ80"/>
<dbReference type="RefSeq" id="WP_166033105.1">
    <property type="nucleotide sequence ID" value="NZ_CP048877.1"/>
</dbReference>
<keyword evidence="4" id="KW-1185">Reference proteome</keyword>
<proteinExistence type="inferred from homology"/>
<dbReference type="PANTHER" id="PTHR33219:SF14">
    <property type="entry name" value="PROTEIN COFACTOR ASSEMBLY OF COMPLEX C SUBUNIT B CCB3, CHLOROPLASTIC-RELATED"/>
    <property type="match status" value="1"/>
</dbReference>
<keyword evidence="2" id="KW-0472">Membrane</keyword>
<accession>A0A6G7PZ80</accession>
<reference evidence="3 4" key="1">
    <citation type="submission" date="2020-02" db="EMBL/GenBank/DDBJ databases">
        <title>Genome analysis of Thermosulfuriphilus ammonigenes ST65T, an anaerobic thermophilic chemolithoautotrophic bacterium isolated from a deep-sea hydrothermal vent.</title>
        <authorList>
            <person name="Slobodkina G."/>
            <person name="Allioux M."/>
            <person name="Merkel A."/>
            <person name="Alain K."/>
            <person name="Jebbar M."/>
            <person name="Slobodkin A."/>
        </authorList>
    </citation>
    <scope>NUCLEOTIDE SEQUENCE [LARGE SCALE GENOMIC DNA]</scope>
    <source>
        <strain evidence="3 4">ST65</strain>
    </source>
</reference>
<keyword evidence="2" id="KW-1133">Transmembrane helix</keyword>
<dbReference type="KEGG" id="tav:G4V39_08130"/>
<gene>
    <name evidence="3" type="ORF">G4V39_08130</name>
</gene>
<feature type="transmembrane region" description="Helical" evidence="2">
    <location>
        <begin position="70"/>
        <end position="91"/>
    </location>
</feature>
<organism evidence="3 4">
    <name type="scientific">Thermosulfuriphilus ammonigenes</name>
    <dbReference type="NCBI Taxonomy" id="1936021"/>
    <lineage>
        <taxon>Bacteria</taxon>
        <taxon>Pseudomonadati</taxon>
        <taxon>Thermodesulfobacteriota</taxon>
        <taxon>Thermodesulfobacteria</taxon>
        <taxon>Thermodesulfobacteriales</taxon>
        <taxon>Thermodesulfobacteriaceae</taxon>
        <taxon>Thermosulfuriphilus</taxon>
    </lineage>
</organism>
<dbReference type="GO" id="GO:0016020">
    <property type="term" value="C:membrane"/>
    <property type="evidence" value="ECO:0007669"/>
    <property type="project" value="InterPro"/>
</dbReference>
<name>A0A6G7PZ80_9BACT</name>
<dbReference type="InterPro" id="IPR003425">
    <property type="entry name" value="CCB3/YggT"/>
</dbReference>
<dbReference type="EMBL" id="CP048877">
    <property type="protein sequence ID" value="QIJ72887.1"/>
    <property type="molecule type" value="Genomic_DNA"/>
</dbReference>
<evidence type="ECO:0000256" key="2">
    <source>
        <dbReference type="SAM" id="Phobius"/>
    </source>
</evidence>
<keyword evidence="2" id="KW-0812">Transmembrane</keyword>
<evidence type="ECO:0000256" key="1">
    <source>
        <dbReference type="ARBA" id="ARBA00010894"/>
    </source>
</evidence>
<feature type="transmembrane region" description="Helical" evidence="2">
    <location>
        <begin position="7"/>
        <end position="32"/>
    </location>
</feature>
<evidence type="ECO:0000313" key="4">
    <source>
        <dbReference type="Proteomes" id="UP000502179"/>
    </source>
</evidence>
<comment type="similarity">
    <text evidence="1">Belongs to the YggT family.</text>
</comment>